<protein>
    <submittedName>
        <fullName evidence="1">DNA repair protein</fullName>
    </submittedName>
</protein>
<comment type="caution">
    <text evidence="1">The sequence shown here is derived from an EMBL/GenBank/DDBJ whole genome shotgun (WGS) entry which is preliminary data.</text>
</comment>
<organism evidence="1 2">
    <name type="scientific">Trichinella spiralis</name>
    <name type="common">Trichina worm</name>
    <dbReference type="NCBI Taxonomy" id="6334"/>
    <lineage>
        <taxon>Eukaryota</taxon>
        <taxon>Metazoa</taxon>
        <taxon>Ecdysozoa</taxon>
        <taxon>Nematoda</taxon>
        <taxon>Enoplea</taxon>
        <taxon>Dorylaimia</taxon>
        <taxon>Trichinellida</taxon>
        <taxon>Trichinellidae</taxon>
        <taxon>Trichinella</taxon>
    </lineage>
</organism>
<reference evidence="1 2" key="1">
    <citation type="submission" date="2024-07" db="EMBL/GenBank/DDBJ databases">
        <title>Enhanced genomic and transcriptomic resources for Trichinella pseudospiralis and T. spiralis underpin the discovery of pronounced molecular differences between stages and species.</title>
        <authorList>
            <person name="Pasi K.K."/>
            <person name="La Rosa G."/>
            <person name="Gomez-Morales M.A."/>
            <person name="Tosini F."/>
            <person name="Sumanam S."/>
            <person name="Young N.D."/>
            <person name="Chang B.C."/>
            <person name="Robin G.B."/>
        </authorList>
    </citation>
    <scope>NUCLEOTIDE SEQUENCE [LARGE SCALE GENOMIC DNA]</scope>
    <source>
        <strain evidence="1">ISS534</strain>
    </source>
</reference>
<accession>A0ABR3KKR2</accession>
<evidence type="ECO:0000313" key="2">
    <source>
        <dbReference type="Proteomes" id="UP001558632"/>
    </source>
</evidence>
<dbReference type="EMBL" id="JBEUSY010000254">
    <property type="protein sequence ID" value="KAL1240868.1"/>
    <property type="molecule type" value="Genomic_DNA"/>
</dbReference>
<sequence>MHKSAVLYSTLLHIFSGSPLLKVAISSSASFLHQTISTVFQTSLIHLMCQRDSHRDQQEETQLLFLRNLATNCPNRRLQPQFSIL</sequence>
<keyword evidence="2" id="KW-1185">Reference proteome</keyword>
<proteinExistence type="predicted"/>
<evidence type="ECO:0000313" key="1">
    <source>
        <dbReference type="EMBL" id="KAL1240868.1"/>
    </source>
</evidence>
<gene>
    <name evidence="1" type="ORF">TSPI_02795</name>
</gene>
<dbReference type="Proteomes" id="UP001558632">
    <property type="component" value="Unassembled WGS sequence"/>
</dbReference>
<name>A0ABR3KKR2_TRISP</name>